<dbReference type="AlphaFoldDB" id="A0A167TUG9"/>
<protein>
    <submittedName>
        <fullName evidence="1">Uncharacterized protein</fullName>
    </submittedName>
</protein>
<name>A0A167TUG9_9AGAM</name>
<organism evidence="1 2">
    <name type="scientific">Athelia psychrophila</name>
    <dbReference type="NCBI Taxonomy" id="1759441"/>
    <lineage>
        <taxon>Eukaryota</taxon>
        <taxon>Fungi</taxon>
        <taxon>Dikarya</taxon>
        <taxon>Basidiomycota</taxon>
        <taxon>Agaricomycotina</taxon>
        <taxon>Agaricomycetes</taxon>
        <taxon>Agaricomycetidae</taxon>
        <taxon>Atheliales</taxon>
        <taxon>Atheliaceae</taxon>
        <taxon>Athelia</taxon>
    </lineage>
</organism>
<dbReference type="STRING" id="436010.A0A167TUG9"/>
<dbReference type="OrthoDB" id="3237250at2759"/>
<accession>A0A167TUG9</accession>
<dbReference type="Proteomes" id="UP000076532">
    <property type="component" value="Unassembled WGS sequence"/>
</dbReference>
<keyword evidence="2" id="KW-1185">Reference proteome</keyword>
<gene>
    <name evidence="1" type="ORF">FIBSPDRAFT_969135</name>
</gene>
<evidence type="ECO:0000313" key="2">
    <source>
        <dbReference type="Proteomes" id="UP000076532"/>
    </source>
</evidence>
<sequence>MTSKYNYQCGHLGVEKFKKSIMLARDAFMPLMAICSFTITMTQNFRDTNPPWARRLLDIGVHPSFVQELKVSQIADFDVDRIGTFVKENCGMQPYIDRYLSANVPVWFVWHSKTSFIHHKTRIYCPTDAQVVIARQSSYYSARQSAGPAPPLIQSLLDQPDVVDVPSSTEEPTPFHRPFPSLPEFSRQHNNETLHDFIARSAKKCEEMDQARRRNREGANASHQLPGKAGAHVFIWENVDGYLICKKLDRKEVECDWGDYMNGQRKYNMYFNEWDLAKEFAPEEDAAAGDDDDEPVYYSYMGIDDHSMITLPGPAMDTSLDILYLFPLPQPFLLFLPPSRLNLSRH</sequence>
<reference evidence="1 2" key="1">
    <citation type="journal article" date="2016" name="Mol. Biol. Evol.">
        <title>Comparative Genomics of Early-Diverging Mushroom-Forming Fungi Provides Insights into the Origins of Lignocellulose Decay Capabilities.</title>
        <authorList>
            <person name="Nagy L.G."/>
            <person name="Riley R."/>
            <person name="Tritt A."/>
            <person name="Adam C."/>
            <person name="Daum C."/>
            <person name="Floudas D."/>
            <person name="Sun H."/>
            <person name="Yadav J.S."/>
            <person name="Pangilinan J."/>
            <person name="Larsson K.H."/>
            <person name="Matsuura K."/>
            <person name="Barry K."/>
            <person name="Labutti K."/>
            <person name="Kuo R."/>
            <person name="Ohm R.A."/>
            <person name="Bhattacharya S.S."/>
            <person name="Shirouzu T."/>
            <person name="Yoshinaga Y."/>
            <person name="Martin F.M."/>
            <person name="Grigoriev I.V."/>
            <person name="Hibbett D.S."/>
        </authorList>
    </citation>
    <scope>NUCLEOTIDE SEQUENCE [LARGE SCALE GENOMIC DNA]</scope>
    <source>
        <strain evidence="1 2">CBS 109695</strain>
    </source>
</reference>
<evidence type="ECO:0000313" key="1">
    <source>
        <dbReference type="EMBL" id="KZP03295.1"/>
    </source>
</evidence>
<dbReference type="EMBL" id="KV418110">
    <property type="protein sequence ID" value="KZP03295.1"/>
    <property type="molecule type" value="Genomic_DNA"/>
</dbReference>
<proteinExistence type="predicted"/>